<reference evidence="3 4" key="1">
    <citation type="journal article" date="2018" name="BMC Genomics">
        <title>Comparative genome analyses reveal sequence features reflecting distinct modes of host-adaptation between dicot and monocot powdery mildew.</title>
        <authorList>
            <person name="Wu Y."/>
            <person name="Ma X."/>
            <person name="Pan Z."/>
            <person name="Kale S.D."/>
            <person name="Song Y."/>
            <person name="King H."/>
            <person name="Zhang Q."/>
            <person name="Presley C."/>
            <person name="Deng X."/>
            <person name="Wei C.I."/>
            <person name="Xiao S."/>
        </authorList>
    </citation>
    <scope>NUCLEOTIDE SEQUENCE [LARGE SCALE GENOMIC DNA]</scope>
    <source>
        <strain evidence="3">UCSC1</strain>
    </source>
</reference>
<keyword evidence="1" id="KW-0472">Membrane</keyword>
<evidence type="ECO:0000256" key="1">
    <source>
        <dbReference type="SAM" id="Phobius"/>
    </source>
</evidence>
<evidence type="ECO:0000313" key="4">
    <source>
        <dbReference type="Proteomes" id="UP000285405"/>
    </source>
</evidence>
<evidence type="ECO:0000259" key="2">
    <source>
        <dbReference type="Pfam" id="PF25597"/>
    </source>
</evidence>
<dbReference type="InterPro" id="IPR057670">
    <property type="entry name" value="SH3_retrovirus"/>
</dbReference>
<keyword evidence="1" id="KW-1133">Transmembrane helix</keyword>
<keyword evidence="1" id="KW-0812">Transmembrane</keyword>
<dbReference type="AlphaFoldDB" id="A0A420HPT2"/>
<protein>
    <recommendedName>
        <fullName evidence="2">Retroviral polymerase SH3-like domain-containing protein</fullName>
    </recommendedName>
</protein>
<evidence type="ECO:0000313" key="3">
    <source>
        <dbReference type="EMBL" id="RKF59441.1"/>
    </source>
</evidence>
<dbReference type="EMBL" id="MCBR01017533">
    <property type="protein sequence ID" value="RKF59441.1"/>
    <property type="molecule type" value="Genomic_DNA"/>
</dbReference>
<proteinExistence type="predicted"/>
<gene>
    <name evidence="3" type="ORF">GcC1_175039</name>
</gene>
<dbReference type="Proteomes" id="UP000285405">
    <property type="component" value="Unassembled WGS sequence"/>
</dbReference>
<accession>A0A420HPT2</accession>
<dbReference type="Pfam" id="PF25597">
    <property type="entry name" value="SH3_retrovirus"/>
    <property type="match status" value="1"/>
</dbReference>
<sequence length="199" mass="22803">MMQERANIGYLLGYASTNIFYVWISELDKVIRTRDVVFKDEIFDPLHDITMGQLRIEIPEEITDLDTDPNISASVPVFQVAESSTFENENKSKKLSEYQHNVYPTPSQTVSREQTQDLDDANYDTFSEGALDSFDQINFASCIEYFGAFSAQLEVKPDNKPVPNTHRDILPPLPKTWAEVLKHPYKDQFLAATNLDKCR</sequence>
<feature type="domain" description="Retroviral polymerase SH3-like" evidence="2">
    <location>
        <begin position="3"/>
        <end position="45"/>
    </location>
</feature>
<name>A0A420HPT2_9PEZI</name>
<feature type="transmembrane region" description="Helical" evidence="1">
    <location>
        <begin position="6"/>
        <end position="24"/>
    </location>
</feature>
<comment type="caution">
    <text evidence="3">The sequence shown here is derived from an EMBL/GenBank/DDBJ whole genome shotgun (WGS) entry which is preliminary data.</text>
</comment>
<organism evidence="3 4">
    <name type="scientific">Golovinomyces cichoracearum</name>
    <dbReference type="NCBI Taxonomy" id="62708"/>
    <lineage>
        <taxon>Eukaryota</taxon>
        <taxon>Fungi</taxon>
        <taxon>Dikarya</taxon>
        <taxon>Ascomycota</taxon>
        <taxon>Pezizomycotina</taxon>
        <taxon>Leotiomycetes</taxon>
        <taxon>Erysiphales</taxon>
        <taxon>Erysiphaceae</taxon>
        <taxon>Golovinomyces</taxon>
    </lineage>
</organism>